<evidence type="ECO:0000313" key="1">
    <source>
        <dbReference type="EMBL" id="KYO31285.1"/>
    </source>
</evidence>
<dbReference type="AlphaFoldDB" id="A0A151N3S9"/>
<proteinExistence type="predicted"/>
<accession>A0A151N3S9</accession>
<evidence type="ECO:0000313" key="2">
    <source>
        <dbReference type="Proteomes" id="UP000050525"/>
    </source>
</evidence>
<dbReference type="EMBL" id="AKHW03004108">
    <property type="protein sequence ID" value="KYO31285.1"/>
    <property type="molecule type" value="Genomic_DNA"/>
</dbReference>
<dbReference type="Proteomes" id="UP000050525">
    <property type="component" value="Unassembled WGS sequence"/>
</dbReference>
<organism evidence="1 2">
    <name type="scientific">Alligator mississippiensis</name>
    <name type="common">American alligator</name>
    <dbReference type="NCBI Taxonomy" id="8496"/>
    <lineage>
        <taxon>Eukaryota</taxon>
        <taxon>Metazoa</taxon>
        <taxon>Chordata</taxon>
        <taxon>Craniata</taxon>
        <taxon>Vertebrata</taxon>
        <taxon>Euteleostomi</taxon>
        <taxon>Archelosauria</taxon>
        <taxon>Archosauria</taxon>
        <taxon>Crocodylia</taxon>
        <taxon>Alligatoridae</taxon>
        <taxon>Alligatorinae</taxon>
        <taxon>Alligator</taxon>
    </lineage>
</organism>
<keyword evidence="2" id="KW-1185">Reference proteome</keyword>
<protein>
    <submittedName>
        <fullName evidence="1">Uncharacterized protein</fullName>
    </submittedName>
</protein>
<sequence length="69" mass="8127">MEKGALRLLNDLDFLRKYWVLKGTSAKLKWSLALQDYNMRGIRIKNNKNLITDALPWKTGNTRSWMKNS</sequence>
<gene>
    <name evidence="1" type="ORF">Y1Q_0016997</name>
</gene>
<name>A0A151N3S9_ALLMI</name>
<reference evidence="1 2" key="1">
    <citation type="journal article" date="2012" name="Genome Biol.">
        <title>Sequencing three crocodilian genomes to illuminate the evolution of archosaurs and amniotes.</title>
        <authorList>
            <person name="St John J.A."/>
            <person name="Braun E.L."/>
            <person name="Isberg S.R."/>
            <person name="Miles L.G."/>
            <person name="Chong A.Y."/>
            <person name="Gongora J."/>
            <person name="Dalzell P."/>
            <person name="Moran C."/>
            <person name="Bed'hom B."/>
            <person name="Abzhanov A."/>
            <person name="Burgess S.C."/>
            <person name="Cooksey A.M."/>
            <person name="Castoe T.A."/>
            <person name="Crawford N.G."/>
            <person name="Densmore L.D."/>
            <person name="Drew J.C."/>
            <person name="Edwards S.V."/>
            <person name="Faircloth B.C."/>
            <person name="Fujita M.K."/>
            <person name="Greenwold M.J."/>
            <person name="Hoffmann F.G."/>
            <person name="Howard J.M."/>
            <person name="Iguchi T."/>
            <person name="Janes D.E."/>
            <person name="Khan S.Y."/>
            <person name="Kohno S."/>
            <person name="de Koning A.J."/>
            <person name="Lance S.L."/>
            <person name="McCarthy F.M."/>
            <person name="McCormack J.E."/>
            <person name="Merchant M.E."/>
            <person name="Peterson D.G."/>
            <person name="Pollock D.D."/>
            <person name="Pourmand N."/>
            <person name="Raney B.J."/>
            <person name="Roessler K.A."/>
            <person name="Sanford J.R."/>
            <person name="Sawyer R.H."/>
            <person name="Schmidt C.J."/>
            <person name="Triplett E.W."/>
            <person name="Tuberville T.D."/>
            <person name="Venegas-Anaya M."/>
            <person name="Howard J.T."/>
            <person name="Jarvis E.D."/>
            <person name="Guillette L.J.Jr."/>
            <person name="Glenn T.C."/>
            <person name="Green R.E."/>
            <person name="Ray D.A."/>
        </authorList>
    </citation>
    <scope>NUCLEOTIDE SEQUENCE [LARGE SCALE GENOMIC DNA]</scope>
    <source>
        <strain evidence="1">KSC_2009_1</strain>
    </source>
</reference>
<comment type="caution">
    <text evidence="1">The sequence shown here is derived from an EMBL/GenBank/DDBJ whole genome shotgun (WGS) entry which is preliminary data.</text>
</comment>